<feature type="compositionally biased region" description="Polar residues" evidence="7">
    <location>
        <begin position="71"/>
        <end position="83"/>
    </location>
</feature>
<keyword evidence="4" id="KW-0749">Sporulation</keyword>
<reference evidence="9" key="1">
    <citation type="journal article" date="2019" name="Int. J. Syst. Evol. Microbiol.">
        <title>The Global Catalogue of Microorganisms (GCM) 10K type strain sequencing project: providing services to taxonomists for standard genome sequencing and annotation.</title>
        <authorList>
            <consortium name="The Broad Institute Genomics Platform"/>
            <consortium name="The Broad Institute Genome Sequencing Center for Infectious Disease"/>
            <person name="Wu L."/>
            <person name="Ma J."/>
        </authorList>
    </citation>
    <scope>NUCLEOTIDE SEQUENCE [LARGE SCALE GENOMIC DNA]</scope>
    <source>
        <strain evidence="9">JCM 9095</strain>
    </source>
</reference>
<feature type="region of interest" description="Disordered" evidence="7">
    <location>
        <begin position="1"/>
        <end position="20"/>
    </location>
</feature>
<dbReference type="Pfam" id="PF04686">
    <property type="entry name" value="SsgA"/>
    <property type="match status" value="1"/>
</dbReference>
<evidence type="ECO:0000256" key="1">
    <source>
        <dbReference type="ARBA" id="ARBA00004431"/>
    </source>
</evidence>
<dbReference type="InterPro" id="IPR006776">
    <property type="entry name" value="SsgB"/>
</dbReference>
<gene>
    <name evidence="8" type="ORF">GCM10010451_38330</name>
</gene>
<dbReference type="InterPro" id="IPR038658">
    <property type="entry name" value="SsgB_sf"/>
</dbReference>
<evidence type="ECO:0008006" key="10">
    <source>
        <dbReference type="Google" id="ProtNLM"/>
    </source>
</evidence>
<evidence type="ECO:0000256" key="6">
    <source>
        <dbReference type="ARBA" id="ARBA00023306"/>
    </source>
</evidence>
<evidence type="ECO:0000256" key="2">
    <source>
        <dbReference type="ARBA" id="ARBA00009323"/>
    </source>
</evidence>
<proteinExistence type="inferred from homology"/>
<feature type="region of interest" description="Disordered" evidence="7">
    <location>
        <begin position="413"/>
        <end position="437"/>
    </location>
</feature>
<feature type="region of interest" description="Disordered" evidence="7">
    <location>
        <begin position="51"/>
        <end position="85"/>
    </location>
</feature>
<evidence type="ECO:0000256" key="5">
    <source>
        <dbReference type="ARBA" id="ARBA00023210"/>
    </source>
</evidence>
<protein>
    <recommendedName>
        <fullName evidence="10">SsgA family sporulation/cell division regulator</fullName>
    </recommendedName>
</protein>
<sequence>MNVRSEGAMNTSEPLDDDDFDALLDASSLGAPRVVAALGSATPDARRRFNAAAHHPPSNSTAPADPPADTGVQTQRPASSSPAVRTAAMGLARITVATGAGKTHTFLNQISQARRRRDIAEVLTSRPARLFIVVARPRPFVPLPLYALDDDQPVNPFSAQAQDYLAALLNNRVTACSKVPRYPGDLNRLFYPSTGDRACLHPMERAAGPERDLLHDILAQAGLRTADGACHRAATAVRFAIWEACMQQGTGEQSLQGQAWPQLTAAPVLVDPGEMPAALDELSFPPMLWSTTGGPHLHTMRYFRDSCLRLASMPPDAPCTHENLLRRITQLGSVPERSSGHNGLVFVSTQEWHNWLHATACAGNDRLPVVYACATSEKGHVTAPWPETPRASHLATVRGLRLACRILHGTGHAAPNDQHGSAAVPTAEKKQQHDTGDARIEARQGVVHASITARLHRGADRGNSLPVLTHLTYRVTDPYAVEAVFDPGPRQVTWTFARDLLADGLHGWAGSGDINVWTSSSASGRPRTFMRLTSPTGTALLSLPPAPVREFLTETDRMVARGSEHALVSASINDLEAQLNQLSALPGNVD</sequence>
<keyword evidence="3" id="KW-0132">Cell division</keyword>
<evidence type="ECO:0000256" key="4">
    <source>
        <dbReference type="ARBA" id="ARBA00022969"/>
    </source>
</evidence>
<dbReference type="EMBL" id="BAAAUH010000028">
    <property type="protein sequence ID" value="GAA3185440.1"/>
    <property type="molecule type" value="Genomic_DNA"/>
</dbReference>
<dbReference type="RefSeq" id="WP_233477983.1">
    <property type="nucleotide sequence ID" value="NZ_BAAAUH010000028.1"/>
</dbReference>
<feature type="compositionally biased region" description="Basic and acidic residues" evidence="7">
    <location>
        <begin position="427"/>
        <end position="437"/>
    </location>
</feature>
<comment type="subcellular location">
    <subcellularLocation>
        <location evidence="1">Cell septum</location>
    </subcellularLocation>
</comment>
<keyword evidence="6" id="KW-0131">Cell cycle</keyword>
<dbReference type="Proteomes" id="UP001501866">
    <property type="component" value="Unassembled WGS sequence"/>
</dbReference>
<organism evidence="8 9">
    <name type="scientific">Streptomyces virens</name>
    <dbReference type="NCBI Taxonomy" id="285572"/>
    <lineage>
        <taxon>Bacteria</taxon>
        <taxon>Bacillati</taxon>
        <taxon>Actinomycetota</taxon>
        <taxon>Actinomycetes</taxon>
        <taxon>Kitasatosporales</taxon>
        <taxon>Streptomycetaceae</taxon>
        <taxon>Streptomyces</taxon>
    </lineage>
</organism>
<evidence type="ECO:0000256" key="7">
    <source>
        <dbReference type="SAM" id="MobiDB-lite"/>
    </source>
</evidence>
<keyword evidence="5" id="KW-0717">Septation</keyword>
<accession>A0ABP6PVJ4</accession>
<evidence type="ECO:0000313" key="8">
    <source>
        <dbReference type="EMBL" id="GAA3185440.1"/>
    </source>
</evidence>
<keyword evidence="9" id="KW-1185">Reference proteome</keyword>
<evidence type="ECO:0000313" key="9">
    <source>
        <dbReference type="Proteomes" id="UP001501866"/>
    </source>
</evidence>
<name>A0ABP6PVJ4_9ACTN</name>
<dbReference type="Gene3D" id="2.30.31.20">
    <property type="entry name" value="Sporulation-specific cell division protein SsgB"/>
    <property type="match status" value="1"/>
</dbReference>
<comment type="caution">
    <text evidence="8">The sequence shown here is derived from an EMBL/GenBank/DDBJ whole genome shotgun (WGS) entry which is preliminary data.</text>
</comment>
<evidence type="ECO:0000256" key="3">
    <source>
        <dbReference type="ARBA" id="ARBA00022618"/>
    </source>
</evidence>
<comment type="similarity">
    <text evidence="2">Belongs to the SsgA family.</text>
</comment>